<dbReference type="InterPro" id="IPR043502">
    <property type="entry name" value="DNA/RNA_pol_sf"/>
</dbReference>
<dbReference type="Proteomes" id="UP000694569">
    <property type="component" value="Unplaced"/>
</dbReference>
<protein>
    <recommendedName>
        <fullName evidence="1">Reverse transcriptase domain-containing protein</fullName>
    </recommendedName>
</protein>
<dbReference type="InterPro" id="IPR036691">
    <property type="entry name" value="Endo/exonu/phosph_ase_sf"/>
</dbReference>
<sequence>MPSSGGRAGGLTPVDLRVVSYNVRGLNKPEKRRRLLRDLAALRTSVAFLQETHFCSSSPPSLRDRRYPTGFYDHNPDSKSKGTAILFAGSLPFIHRETHSQGDGRCLFVKGEIAGAVYTFANLYLPNTNQHQYLAKALRSLEEFSEGVLILGGDLNIPLNPIEDSSNASHRTPRRILHRIHHSLRNLRLVDVWRAHHPLERDYTYYSTVHNSYTRLDYFFVPQYDLPLARTSEIQATTWSDHAPVVLTMRSPLQRPRERCWQLNTSLLSDAVVMAEVEQSIRNYFEDNGGTDVPAPTVWEAHKAVIRGKLISVATEKKRAFKEELDTLHSNIRTLELEHQTTGAVDTYTKLLQHRTQLANALNPRIQRAMLQTRCFFAMNEDKPGRLLSRLLQQRRNQVYVPSVRTNTGLLTLDPLHIAQSFRDYYSKLYHSVDEAGPPPEHLIENYLTSRVPHRLTTEQSTPLGLPITAEELEQTIKTQKNGKAPGPDGFPALYYKKLGKTLIPQMVKTFNALLSHDKLHPHTMSATIAVLPKEGKDPQLCSSFRPISLLNNDLKIFAATLAGRLKLALPTLVGKDQVGFIPTREARDGTIRTLNVIQMAQRSDIPLLLLSTDAEKAFDRVSWPFMYSTLRAMNIPAEFIRWITALYSEPNARVRVNGVFSETFQIRNGTRQGCPLSPLLFALTLEPFLESIRRNAAIPGWEGRRHSHKVSAYADDLLFYVLDPLRTLPEIVSEFEIYGRLANLKLNMDKSEILNLTADAATERAIRRIHPFTWCAARMKYLGLWLTKSPHDLFKENFLPLWADISRDLVRWKPLKVSWFGKISILKMNVLPRLLYLFQTLPVHIPTAFLQQIRSSSSRFVWGSSRARINNRTMSRPKSAGGLALPDWASYYQAAHLVRVVEWSTGGRQALWQDLEEAASHHDLAVLPWIAPAKRSTDASRHTFMGATLRVWASVTRRCAFSTYPSPMLPLLHNPDFQVGLHPDLRGRLGPTRVPRATHFIVGQNLSPPWDRTTPTVAPTILERFNYSQLTHYLLSLPARHRLTRPLTTFEMLCQSRRPLSHGISVVYRMLQTHPSPETPKFEETWERMLDITIEEEQWRDSYELIHRGSIQARLQSTSYKLITLWYSTPTLLFRMGLSSRRIVGGVMPLRATTYTC</sequence>
<dbReference type="AlphaFoldDB" id="A0A8C5M162"/>
<dbReference type="Pfam" id="PF03372">
    <property type="entry name" value="Exo_endo_phos"/>
    <property type="match status" value="1"/>
</dbReference>
<proteinExistence type="predicted"/>
<dbReference type="InterPro" id="IPR000477">
    <property type="entry name" value="RT_dom"/>
</dbReference>
<dbReference type="Pfam" id="PF00078">
    <property type="entry name" value="RVT_1"/>
    <property type="match status" value="1"/>
</dbReference>
<dbReference type="PANTHER" id="PTHR31635">
    <property type="entry name" value="REVERSE TRANSCRIPTASE DOMAIN-CONTAINING PROTEIN-RELATED"/>
    <property type="match status" value="1"/>
</dbReference>
<dbReference type="GO" id="GO:0003824">
    <property type="term" value="F:catalytic activity"/>
    <property type="evidence" value="ECO:0007669"/>
    <property type="project" value="InterPro"/>
</dbReference>
<organism evidence="2 3">
    <name type="scientific">Leptobrachium leishanense</name>
    <name type="common">Leishan spiny toad</name>
    <dbReference type="NCBI Taxonomy" id="445787"/>
    <lineage>
        <taxon>Eukaryota</taxon>
        <taxon>Metazoa</taxon>
        <taxon>Chordata</taxon>
        <taxon>Craniata</taxon>
        <taxon>Vertebrata</taxon>
        <taxon>Euteleostomi</taxon>
        <taxon>Amphibia</taxon>
        <taxon>Batrachia</taxon>
        <taxon>Anura</taxon>
        <taxon>Pelobatoidea</taxon>
        <taxon>Megophryidae</taxon>
        <taxon>Leptobrachium</taxon>
    </lineage>
</organism>
<accession>A0A8C5M162</accession>
<dbReference type="Gene3D" id="3.60.10.10">
    <property type="entry name" value="Endonuclease/exonuclease/phosphatase"/>
    <property type="match status" value="1"/>
</dbReference>
<reference evidence="2" key="1">
    <citation type="submission" date="2025-08" db="UniProtKB">
        <authorList>
            <consortium name="Ensembl"/>
        </authorList>
    </citation>
    <scope>IDENTIFICATION</scope>
</reference>
<dbReference type="SUPFAM" id="SSF56672">
    <property type="entry name" value="DNA/RNA polymerases"/>
    <property type="match status" value="1"/>
</dbReference>
<dbReference type="SUPFAM" id="SSF56219">
    <property type="entry name" value="DNase I-like"/>
    <property type="match status" value="1"/>
</dbReference>
<keyword evidence="3" id="KW-1185">Reference proteome</keyword>
<dbReference type="CDD" id="cd09076">
    <property type="entry name" value="L1-EN"/>
    <property type="match status" value="1"/>
</dbReference>
<dbReference type="PROSITE" id="PS50878">
    <property type="entry name" value="RT_POL"/>
    <property type="match status" value="1"/>
</dbReference>
<feature type="domain" description="Reverse transcriptase" evidence="1">
    <location>
        <begin position="513"/>
        <end position="787"/>
    </location>
</feature>
<evidence type="ECO:0000259" key="1">
    <source>
        <dbReference type="PROSITE" id="PS50878"/>
    </source>
</evidence>
<evidence type="ECO:0000313" key="3">
    <source>
        <dbReference type="Proteomes" id="UP000694569"/>
    </source>
</evidence>
<dbReference type="InterPro" id="IPR005135">
    <property type="entry name" value="Endo/exonuclease/phosphatase"/>
</dbReference>
<dbReference type="CDD" id="cd01650">
    <property type="entry name" value="RT_nLTR_like"/>
    <property type="match status" value="1"/>
</dbReference>
<evidence type="ECO:0000313" key="2">
    <source>
        <dbReference type="Ensembl" id="ENSLLEP00000006278.1"/>
    </source>
</evidence>
<dbReference type="GeneTree" id="ENSGT00940000165023"/>
<dbReference type="Ensembl" id="ENSLLET00000006542.1">
    <property type="protein sequence ID" value="ENSLLEP00000006278.1"/>
    <property type="gene ID" value="ENSLLEG00000003964.1"/>
</dbReference>
<dbReference type="PANTHER" id="PTHR31635:SF196">
    <property type="entry name" value="REVERSE TRANSCRIPTASE DOMAIN-CONTAINING PROTEIN-RELATED"/>
    <property type="match status" value="1"/>
</dbReference>
<name>A0A8C5M162_9ANUR</name>
<reference evidence="2" key="2">
    <citation type="submission" date="2025-09" db="UniProtKB">
        <authorList>
            <consortium name="Ensembl"/>
        </authorList>
    </citation>
    <scope>IDENTIFICATION</scope>
</reference>